<dbReference type="InterPro" id="IPR051275">
    <property type="entry name" value="Cell_adhesion_signaling"/>
</dbReference>
<dbReference type="InterPro" id="IPR013783">
    <property type="entry name" value="Ig-like_fold"/>
</dbReference>
<proteinExistence type="predicted"/>
<evidence type="ECO:0000256" key="4">
    <source>
        <dbReference type="ARBA" id="ARBA00023180"/>
    </source>
</evidence>
<dbReference type="PROSITE" id="PS50853">
    <property type="entry name" value="FN3"/>
    <property type="match status" value="1"/>
</dbReference>
<dbReference type="Pfam" id="PF07679">
    <property type="entry name" value="I-set"/>
    <property type="match status" value="1"/>
</dbReference>
<dbReference type="PANTHER" id="PTHR11640">
    <property type="entry name" value="NEPHRIN"/>
    <property type="match status" value="1"/>
</dbReference>
<evidence type="ECO:0000313" key="11">
    <source>
        <dbReference type="RefSeq" id="XP_064075431.1"/>
    </source>
</evidence>
<feature type="signal peptide" evidence="7">
    <location>
        <begin position="1"/>
        <end position="24"/>
    </location>
</feature>
<feature type="domain" description="Ig-like" evidence="8">
    <location>
        <begin position="173"/>
        <end position="262"/>
    </location>
</feature>
<accession>A0ABM4AVV4</accession>
<dbReference type="Pfam" id="PF07686">
    <property type="entry name" value="V-set"/>
    <property type="match status" value="1"/>
</dbReference>
<organism evidence="10 11">
    <name type="scientific">Vanessa tameamea</name>
    <name type="common">Kamehameha butterfly</name>
    <dbReference type="NCBI Taxonomy" id="334116"/>
    <lineage>
        <taxon>Eukaryota</taxon>
        <taxon>Metazoa</taxon>
        <taxon>Ecdysozoa</taxon>
        <taxon>Arthropoda</taxon>
        <taxon>Hexapoda</taxon>
        <taxon>Insecta</taxon>
        <taxon>Pterygota</taxon>
        <taxon>Neoptera</taxon>
        <taxon>Endopterygota</taxon>
        <taxon>Lepidoptera</taxon>
        <taxon>Glossata</taxon>
        <taxon>Ditrysia</taxon>
        <taxon>Papilionoidea</taxon>
        <taxon>Nymphalidae</taxon>
        <taxon>Nymphalinae</taxon>
        <taxon>Vanessa</taxon>
    </lineage>
</organism>
<dbReference type="Proteomes" id="UP001652626">
    <property type="component" value="Chromosome 27"/>
</dbReference>
<evidence type="ECO:0000256" key="3">
    <source>
        <dbReference type="ARBA" id="ARBA00023157"/>
    </source>
</evidence>
<dbReference type="InterPro" id="IPR007110">
    <property type="entry name" value="Ig-like_dom"/>
</dbReference>
<reference evidence="11" key="1">
    <citation type="submission" date="2025-08" db="UniProtKB">
        <authorList>
            <consortium name="RefSeq"/>
        </authorList>
    </citation>
    <scope>IDENTIFICATION</scope>
    <source>
        <tissue evidence="11">Whole body</tissue>
    </source>
</reference>
<dbReference type="CDD" id="cd00096">
    <property type="entry name" value="Ig"/>
    <property type="match status" value="1"/>
</dbReference>
<dbReference type="Gene3D" id="2.60.40.10">
    <property type="entry name" value="Immunoglobulins"/>
    <property type="match status" value="3"/>
</dbReference>
<dbReference type="SUPFAM" id="SSF48726">
    <property type="entry name" value="Immunoglobulin"/>
    <property type="match status" value="3"/>
</dbReference>
<dbReference type="SMART" id="SM00408">
    <property type="entry name" value="IGc2"/>
    <property type="match status" value="3"/>
</dbReference>
<dbReference type="PANTHER" id="PTHR11640:SF164">
    <property type="entry name" value="MAM DOMAIN-CONTAINING GLYCOSYLPHOSPHATIDYLINOSITOL ANCHOR PROTEIN 1"/>
    <property type="match status" value="1"/>
</dbReference>
<evidence type="ECO:0000256" key="2">
    <source>
        <dbReference type="ARBA" id="ARBA00023136"/>
    </source>
</evidence>
<feature type="chain" id="PRO_5047159412" evidence="7">
    <location>
        <begin position="25"/>
        <end position="477"/>
    </location>
</feature>
<feature type="domain" description="Ig-like" evidence="8">
    <location>
        <begin position="267"/>
        <end position="354"/>
    </location>
</feature>
<keyword evidence="4" id="KW-0325">Glycoprotein</keyword>
<keyword evidence="7" id="KW-0732">Signal</keyword>
<feature type="domain" description="Fibronectin type-III" evidence="9">
    <location>
        <begin position="355"/>
        <end position="454"/>
    </location>
</feature>
<sequence>MELKRLSICMALFLLAYIAQCSEARHSRDRREVDDVHYEDVLADEATDDEAQNDAEGNDADEEEETDAIILTQPTNYNATLGKDIRLECKVSPADGVVVQWTRNDGKFFIGTQKPLDQNLTSYGIENRFSIPANSTDLLIKDVKLYDSGAYKCDILQMNRANIEHTLVIFEPPKIIRFTASDDGQIVEGSDFLLTCEVSGSPPPQIVWSRDGENGNKRLAEKDGEFTVNSVFIKNVRREHSGKYYCYAFNGVGSNQAEVYITVKGKPRVHVHKTVVNSAINVEAVLQCAVHDEPTSHIRWYKDGQHIKESSTEFSISTRGQHSNLTVTPDDDQDFGTFTCEAENEFGSHNRSIDLVQSPVVEHLQVDGPRLSWTIHSHQPVEQIEIQLKDMTGEGEWRTLSVPVPQGRNHEYDVVYTLDDQLQSGKYEATVKVKNDKSWSAHTDSAFVEIVYRDSAHSITSSSLVLAASIMYLLVRM</sequence>
<keyword evidence="3" id="KW-1015">Disulfide bond</keyword>
<feature type="region of interest" description="Disordered" evidence="6">
    <location>
        <begin position="41"/>
        <end position="64"/>
    </location>
</feature>
<keyword evidence="2" id="KW-0472">Membrane</keyword>
<dbReference type="InterPro" id="IPR036179">
    <property type="entry name" value="Ig-like_dom_sf"/>
</dbReference>
<comment type="subcellular location">
    <subcellularLocation>
        <location evidence="1">Membrane</location>
        <topology evidence="1">Single-pass type I membrane protein</topology>
    </subcellularLocation>
</comment>
<gene>
    <name evidence="11" type="primary">LOC113391990</name>
</gene>
<dbReference type="PROSITE" id="PS50835">
    <property type="entry name" value="IG_LIKE"/>
    <property type="match status" value="3"/>
</dbReference>
<dbReference type="InterPro" id="IPR013106">
    <property type="entry name" value="Ig_V-set"/>
</dbReference>
<keyword evidence="5" id="KW-0393">Immunoglobulin domain</keyword>
<evidence type="ECO:0000259" key="8">
    <source>
        <dbReference type="PROSITE" id="PS50835"/>
    </source>
</evidence>
<protein>
    <submittedName>
        <fullName evidence="11">Limbic system-associated membrane protein-like isoform X2</fullName>
    </submittedName>
</protein>
<dbReference type="Pfam" id="PF13927">
    <property type="entry name" value="Ig_3"/>
    <property type="match status" value="1"/>
</dbReference>
<dbReference type="InterPro" id="IPR003599">
    <property type="entry name" value="Ig_sub"/>
</dbReference>
<keyword evidence="10" id="KW-1185">Reference proteome</keyword>
<dbReference type="RefSeq" id="XP_064075431.1">
    <property type="nucleotide sequence ID" value="XM_064219361.1"/>
</dbReference>
<dbReference type="InterPro" id="IPR003598">
    <property type="entry name" value="Ig_sub2"/>
</dbReference>
<evidence type="ECO:0000256" key="6">
    <source>
        <dbReference type="SAM" id="MobiDB-lite"/>
    </source>
</evidence>
<feature type="domain" description="Ig-like" evidence="8">
    <location>
        <begin position="67"/>
        <end position="164"/>
    </location>
</feature>
<dbReference type="GeneID" id="113391990"/>
<evidence type="ECO:0000256" key="5">
    <source>
        <dbReference type="ARBA" id="ARBA00023319"/>
    </source>
</evidence>
<evidence type="ECO:0000256" key="1">
    <source>
        <dbReference type="ARBA" id="ARBA00004479"/>
    </source>
</evidence>
<dbReference type="SMART" id="SM00409">
    <property type="entry name" value="IG"/>
    <property type="match status" value="3"/>
</dbReference>
<dbReference type="InterPro" id="IPR013098">
    <property type="entry name" value="Ig_I-set"/>
</dbReference>
<dbReference type="InterPro" id="IPR003961">
    <property type="entry name" value="FN3_dom"/>
</dbReference>
<evidence type="ECO:0000313" key="10">
    <source>
        <dbReference type="Proteomes" id="UP001652626"/>
    </source>
</evidence>
<evidence type="ECO:0000256" key="7">
    <source>
        <dbReference type="SAM" id="SignalP"/>
    </source>
</evidence>
<evidence type="ECO:0000259" key="9">
    <source>
        <dbReference type="PROSITE" id="PS50853"/>
    </source>
</evidence>
<name>A0ABM4AVV4_VANTA</name>